<dbReference type="InParanoid" id="A0A6J0BUQ2"/>
<dbReference type="Pfam" id="PF01900">
    <property type="entry name" value="RNase_P_Rpp14"/>
    <property type="match status" value="1"/>
</dbReference>
<dbReference type="Proteomes" id="UP000829291">
    <property type="component" value="Chromosome 7"/>
</dbReference>
<evidence type="ECO:0000313" key="3">
    <source>
        <dbReference type="Proteomes" id="UP000829291"/>
    </source>
</evidence>
<sequence>MRYLDVSLELPNDSNREISAVFLKKHVMQAVKKLFGAVGAKSQVDILKYNVSDRRFVLRCQSDSYVRLRAALTLASDYEGEPCVYTVHKASANLLSLAADSRTFVH</sequence>
<keyword evidence="3" id="KW-1185">Reference proteome</keyword>
<proteinExistence type="inferred from homology"/>
<reference evidence="4" key="1">
    <citation type="submission" date="2025-08" db="UniProtKB">
        <authorList>
            <consortium name="RefSeq"/>
        </authorList>
    </citation>
    <scope>IDENTIFICATION</scope>
    <source>
        <tissue evidence="4">Thorax and Abdomen</tissue>
    </source>
</reference>
<dbReference type="GO" id="GO:0005730">
    <property type="term" value="C:nucleolus"/>
    <property type="evidence" value="ECO:0007669"/>
    <property type="project" value="TreeGrafter"/>
</dbReference>
<protein>
    <submittedName>
        <fullName evidence="4">Ribonuclease P protein subunit p14</fullName>
    </submittedName>
</protein>
<accession>A0A6J0BUQ2</accession>
<dbReference type="AlphaFoldDB" id="A0A6J0BUQ2"/>
<dbReference type="SUPFAM" id="SSF160350">
    <property type="entry name" value="Rnp2-like"/>
    <property type="match status" value="1"/>
</dbReference>
<evidence type="ECO:0000256" key="1">
    <source>
        <dbReference type="ARBA" id="ARBA00010800"/>
    </source>
</evidence>
<dbReference type="CTD" id="5740224"/>
<evidence type="ECO:0000313" key="4">
    <source>
        <dbReference type="RefSeq" id="XP_015518601.1"/>
    </source>
</evidence>
<gene>
    <name evidence="4" type="primary">LOC107223436</name>
</gene>
<dbReference type="OrthoDB" id="7481291at2759"/>
<evidence type="ECO:0000256" key="2">
    <source>
        <dbReference type="ARBA" id="ARBA00022694"/>
    </source>
</evidence>
<dbReference type="GO" id="GO:0033204">
    <property type="term" value="F:ribonuclease P RNA binding"/>
    <property type="evidence" value="ECO:0007669"/>
    <property type="project" value="TreeGrafter"/>
</dbReference>
<dbReference type="PANTHER" id="PTHR15441">
    <property type="entry name" value="RIBONUCLEASE P PROTEIN SUBUNIT P14"/>
    <property type="match status" value="1"/>
</dbReference>
<dbReference type="GO" id="GO:0001682">
    <property type="term" value="P:tRNA 5'-leader removal"/>
    <property type="evidence" value="ECO:0007669"/>
    <property type="project" value="InterPro"/>
</dbReference>
<dbReference type="Gene3D" id="3.30.70.3250">
    <property type="entry name" value="Ribonuclease P, Pop5 subunit"/>
    <property type="match status" value="1"/>
</dbReference>
<dbReference type="GO" id="GO:0030681">
    <property type="term" value="C:multimeric ribonuclease P complex"/>
    <property type="evidence" value="ECO:0007669"/>
    <property type="project" value="TreeGrafter"/>
</dbReference>
<dbReference type="FunCoup" id="A0A6J0BUQ2">
    <property type="interactions" value="10"/>
</dbReference>
<dbReference type="PANTHER" id="PTHR15441:SF1">
    <property type="entry name" value="RIBONUCLEASE P PROTEIN SUBUNIT P14"/>
    <property type="match status" value="1"/>
</dbReference>
<comment type="similarity">
    <text evidence="1">Belongs to the eukaryotic/archaeal RNase P protein component 2 family.</text>
</comment>
<organism evidence="4">
    <name type="scientific">Neodiprion lecontei</name>
    <name type="common">Redheaded pine sawfly</name>
    <dbReference type="NCBI Taxonomy" id="441921"/>
    <lineage>
        <taxon>Eukaryota</taxon>
        <taxon>Metazoa</taxon>
        <taxon>Ecdysozoa</taxon>
        <taxon>Arthropoda</taxon>
        <taxon>Hexapoda</taxon>
        <taxon>Insecta</taxon>
        <taxon>Pterygota</taxon>
        <taxon>Neoptera</taxon>
        <taxon>Endopterygota</taxon>
        <taxon>Hymenoptera</taxon>
        <taxon>Tenthredinoidea</taxon>
        <taxon>Diprionidae</taxon>
        <taxon>Diprioninae</taxon>
        <taxon>Neodiprion</taxon>
    </lineage>
</organism>
<keyword evidence="2" id="KW-0819">tRNA processing</keyword>
<dbReference type="InterPro" id="IPR002759">
    <property type="entry name" value="Pop5/Rpp14/Rnp2-like"/>
</dbReference>
<dbReference type="InterPro" id="IPR038085">
    <property type="entry name" value="Rnp2-like_sf"/>
</dbReference>
<name>A0A6J0BUQ2_NEOLC</name>
<dbReference type="RefSeq" id="XP_015518601.1">
    <property type="nucleotide sequence ID" value="XM_015663115.2"/>
</dbReference>
<dbReference type="GeneID" id="107223436"/>
<dbReference type="KEGG" id="nlo:107223436"/>